<dbReference type="EMBL" id="QMBP01000041">
    <property type="protein sequence ID" value="RAZ82156.1"/>
    <property type="molecule type" value="Genomic_DNA"/>
</dbReference>
<feature type="domain" description="Transglycosylase SLT" evidence="4">
    <location>
        <begin position="41"/>
        <end position="170"/>
    </location>
</feature>
<dbReference type="NCBIfam" id="NF010438">
    <property type="entry name" value="PRK13864.1"/>
    <property type="match status" value="1"/>
</dbReference>
<feature type="signal peptide" evidence="3">
    <location>
        <begin position="1"/>
        <end position="20"/>
    </location>
</feature>
<protein>
    <submittedName>
        <fullName evidence="5">Lytic transglycosylase</fullName>
    </submittedName>
</protein>
<feature type="compositionally biased region" description="Polar residues" evidence="2">
    <location>
        <begin position="233"/>
        <end position="244"/>
    </location>
</feature>
<dbReference type="OrthoDB" id="8277605at2"/>
<feature type="compositionally biased region" description="Basic and acidic residues" evidence="2">
    <location>
        <begin position="189"/>
        <end position="198"/>
    </location>
</feature>
<comment type="caution">
    <text evidence="5">The sequence shown here is derived from an EMBL/GenBank/DDBJ whole genome shotgun (WGS) entry which is preliminary data.</text>
</comment>
<keyword evidence="6" id="KW-1185">Reference proteome</keyword>
<dbReference type="Proteomes" id="UP000251558">
    <property type="component" value="Unassembled WGS sequence"/>
</dbReference>
<organism evidence="5 6">
    <name type="scientific">Mesorhizobium hawassense</name>
    <dbReference type="NCBI Taxonomy" id="1209954"/>
    <lineage>
        <taxon>Bacteria</taxon>
        <taxon>Pseudomonadati</taxon>
        <taxon>Pseudomonadota</taxon>
        <taxon>Alphaproteobacteria</taxon>
        <taxon>Hyphomicrobiales</taxon>
        <taxon>Phyllobacteriaceae</taxon>
        <taxon>Mesorhizobium</taxon>
    </lineage>
</organism>
<gene>
    <name evidence="5" type="ORF">DPM33_35225</name>
</gene>
<dbReference type="InterPro" id="IPR023346">
    <property type="entry name" value="Lysozyme-like_dom_sf"/>
</dbReference>
<evidence type="ECO:0000256" key="3">
    <source>
        <dbReference type="SAM" id="SignalP"/>
    </source>
</evidence>
<evidence type="ECO:0000256" key="2">
    <source>
        <dbReference type="SAM" id="MobiDB-lite"/>
    </source>
</evidence>
<comment type="similarity">
    <text evidence="1">Belongs to the virb1 family.</text>
</comment>
<evidence type="ECO:0000313" key="5">
    <source>
        <dbReference type="EMBL" id="RAZ82156.1"/>
    </source>
</evidence>
<keyword evidence="3" id="KW-0732">Signal</keyword>
<proteinExistence type="inferred from homology"/>
<reference evidence="5 6" key="2">
    <citation type="submission" date="2018-07" db="EMBL/GenBank/DDBJ databases">
        <title>Diversity of Mesorhizobium strains in Brazil.</title>
        <authorList>
            <person name="Helene L.C.F."/>
            <person name="Dall'Agnol R."/>
            <person name="Delamuta J.R.M."/>
            <person name="Hungria M."/>
        </authorList>
    </citation>
    <scope>NUCLEOTIDE SEQUENCE [LARGE SCALE GENOMIC DNA]</scope>
    <source>
        <strain evidence="5 6">AC99b</strain>
    </source>
</reference>
<evidence type="ECO:0000313" key="6">
    <source>
        <dbReference type="Proteomes" id="UP000251558"/>
    </source>
</evidence>
<dbReference type="SUPFAM" id="SSF53955">
    <property type="entry name" value="Lysozyme-like"/>
    <property type="match status" value="1"/>
</dbReference>
<feature type="region of interest" description="Disordered" evidence="2">
    <location>
        <begin position="233"/>
        <end position="259"/>
    </location>
</feature>
<reference evidence="6" key="1">
    <citation type="submission" date="2018-06" db="EMBL/GenBank/DDBJ databases">
        <authorList>
            <person name="Helene L.C."/>
            <person name="Dall'Agnol R."/>
            <person name="Delamuta J.R."/>
            <person name="Hungria M."/>
        </authorList>
    </citation>
    <scope>NUCLEOTIDE SEQUENCE [LARGE SCALE GENOMIC DNA]</scope>
    <source>
        <strain evidence="6">AC99b</strain>
    </source>
</reference>
<dbReference type="InterPro" id="IPR008258">
    <property type="entry name" value="Transglycosylase_SLT_dom_1"/>
</dbReference>
<sequence length="259" mass="28209">MFIAAWPLALVLLASTSVPGEPAPLSPREFNHLSRGCAPWVAISTLAAIAKVESGFDPLVAYDNTTNETLRWDDHLQAARNLKVRLEADHSVDVGLMQINSNNFSKLKLTPETAFQPCTSLSAAAHLLESRYVGGATAAAEQMALRRAISAYNTGNFKRGFANGYVRKVEAAAKVVPGLLGLKPEAASREIRKRETSARKNLPPLLEPSLRADEMTPPEEAWDVWGSYRQNRSRAASSALPSQTSKDREPANANQLVFD</sequence>
<dbReference type="RefSeq" id="WP_112102158.1">
    <property type="nucleotide sequence ID" value="NZ_QMBP01000041.1"/>
</dbReference>
<accession>A0A330H0S0</accession>
<dbReference type="Gene3D" id="1.10.530.10">
    <property type="match status" value="1"/>
</dbReference>
<feature type="region of interest" description="Disordered" evidence="2">
    <location>
        <begin position="189"/>
        <end position="217"/>
    </location>
</feature>
<dbReference type="Pfam" id="PF01464">
    <property type="entry name" value="SLT"/>
    <property type="match status" value="1"/>
</dbReference>
<feature type="chain" id="PRO_5016317072" evidence="3">
    <location>
        <begin position="21"/>
        <end position="259"/>
    </location>
</feature>
<name>A0A330H0S0_9HYPH</name>
<dbReference type="CDD" id="cd16892">
    <property type="entry name" value="LT_VirB1-like"/>
    <property type="match status" value="1"/>
</dbReference>
<dbReference type="AlphaFoldDB" id="A0A330H0S0"/>
<evidence type="ECO:0000259" key="4">
    <source>
        <dbReference type="Pfam" id="PF01464"/>
    </source>
</evidence>
<evidence type="ECO:0000256" key="1">
    <source>
        <dbReference type="ARBA" id="ARBA00009387"/>
    </source>
</evidence>